<dbReference type="Pfam" id="PF13730">
    <property type="entry name" value="HTH_36"/>
    <property type="match status" value="1"/>
</dbReference>
<dbReference type="NCBIfam" id="TIGR01446">
    <property type="entry name" value="DnaD_dom"/>
    <property type="match status" value="1"/>
</dbReference>
<sequence>MSEIIKESQFEGVNYYIILPAQVLHDNKLTPLARLIYGELSALANINGYAWISNQKLADKYEVSLRTINNSLSALKDYGYIRTELFYKENSKEVERREIYIEPHENNFMTPMKKIAGGSRNKMQDPHEENCKTPMKKTAQIITQYNNTSNNTSNNTVNNSNNSSNNNKENQNKNSDGKLKKLISIFEQEMGMISPTAINELRAWLFEDHYEVGLIKLALRESVLNRKVNMNYIKAILRNWRQEGVATPKMVKDREVERFSPNLKKQEEFYIPLDGPWNGTEG</sequence>
<dbReference type="AlphaFoldDB" id="A0A1V0P0X5"/>
<feature type="domain" description="DnaB/C C-terminal" evidence="3">
    <location>
        <begin position="184"/>
        <end position="254"/>
    </location>
</feature>
<evidence type="ECO:0000313" key="5">
    <source>
        <dbReference type="Proteomes" id="UP000192095"/>
    </source>
</evidence>
<dbReference type="InterPro" id="IPR036390">
    <property type="entry name" value="WH_DNA-bd_sf"/>
</dbReference>
<comment type="similarity">
    <text evidence="1">Belongs to the DnaB/DnaD family.</text>
</comment>
<evidence type="ECO:0000259" key="3">
    <source>
        <dbReference type="Pfam" id="PF07261"/>
    </source>
</evidence>
<dbReference type="InterPro" id="IPR006343">
    <property type="entry name" value="DnaB/C_C"/>
</dbReference>
<dbReference type="Gene3D" id="1.10.10.10">
    <property type="entry name" value="Winged helix-like DNA-binding domain superfamily/Winged helix DNA-binding domain"/>
    <property type="match status" value="1"/>
</dbReference>
<evidence type="ECO:0000313" key="4">
    <source>
        <dbReference type="EMBL" id="ARE20475.1"/>
    </source>
</evidence>
<gene>
    <name evidence="4" type="ORF">LLUC06_0928</name>
</gene>
<dbReference type="Pfam" id="PF07261">
    <property type="entry name" value="DnaB_2"/>
    <property type="match status" value="1"/>
</dbReference>
<proteinExistence type="inferred from homology"/>
<reference evidence="4 5" key="1">
    <citation type="journal article" date="2017" name="BMC Genomics">
        <title>Comparative and functional genomics of the Lactococcus lactis taxon; insights into evolution and niche adaptation.</title>
        <authorList>
            <person name="Kelleher P."/>
            <person name="Bottacini F."/>
            <person name="Mahony J."/>
            <person name="Kilcawley K.N."/>
            <person name="van Sinderen D."/>
        </authorList>
    </citation>
    <scope>NUCLEOTIDE SEQUENCE [LARGE SCALE GENOMIC DNA]</scope>
    <source>
        <strain evidence="4 5">UC06</strain>
    </source>
</reference>
<dbReference type="EMBL" id="CP015902">
    <property type="protein sequence ID" value="ARE20475.1"/>
    <property type="molecule type" value="Genomic_DNA"/>
</dbReference>
<organism evidence="4 5">
    <name type="scientific">Lactococcus lactis subsp. lactis</name>
    <name type="common">Streptococcus lactis</name>
    <dbReference type="NCBI Taxonomy" id="1360"/>
    <lineage>
        <taxon>Bacteria</taxon>
        <taxon>Bacillati</taxon>
        <taxon>Bacillota</taxon>
        <taxon>Bacilli</taxon>
        <taxon>Lactobacillales</taxon>
        <taxon>Streptococcaceae</taxon>
        <taxon>Lactococcus</taxon>
    </lineage>
</organism>
<dbReference type="RefSeq" id="WP_081213449.1">
    <property type="nucleotide sequence ID" value="NZ_CP015902.2"/>
</dbReference>
<dbReference type="SUPFAM" id="SSF158499">
    <property type="entry name" value="DnaD domain-like"/>
    <property type="match status" value="1"/>
</dbReference>
<dbReference type="SUPFAM" id="SSF46785">
    <property type="entry name" value="Winged helix' DNA-binding domain"/>
    <property type="match status" value="1"/>
</dbReference>
<dbReference type="PANTHER" id="PTHR37293">
    <property type="entry name" value="PHAGE REPLICATION PROTEIN-RELATED"/>
    <property type="match status" value="1"/>
</dbReference>
<protein>
    <submittedName>
        <fullName evidence="4">DnaD domain protein</fullName>
    </submittedName>
</protein>
<dbReference type="PANTHER" id="PTHR37293:SF6">
    <property type="entry name" value="DNA REPLICATION PROTEIN DNAD"/>
    <property type="match status" value="1"/>
</dbReference>
<accession>A0A1V0P0X5</accession>
<feature type="compositionally biased region" description="Low complexity" evidence="2">
    <location>
        <begin position="147"/>
        <end position="174"/>
    </location>
</feature>
<dbReference type="InterPro" id="IPR034829">
    <property type="entry name" value="DnaD-like_sf"/>
</dbReference>
<evidence type="ECO:0000256" key="2">
    <source>
        <dbReference type="SAM" id="MobiDB-lite"/>
    </source>
</evidence>
<evidence type="ECO:0000256" key="1">
    <source>
        <dbReference type="ARBA" id="ARBA00093462"/>
    </source>
</evidence>
<dbReference type="Proteomes" id="UP000192095">
    <property type="component" value="Chromosome"/>
</dbReference>
<name>A0A1V0P0X5_LACLL</name>
<dbReference type="Gene3D" id="1.10.10.630">
    <property type="entry name" value="DnaD domain-like"/>
    <property type="match status" value="1"/>
</dbReference>
<dbReference type="InterPro" id="IPR053162">
    <property type="entry name" value="DnaD"/>
</dbReference>
<dbReference type="InterPro" id="IPR036388">
    <property type="entry name" value="WH-like_DNA-bd_sf"/>
</dbReference>
<feature type="region of interest" description="Disordered" evidence="2">
    <location>
        <begin position="147"/>
        <end position="176"/>
    </location>
</feature>